<name>A0AAU9JCB7_9CILI</name>
<sequence length="266" mass="29691">MCKLNLNCQVQDSTCTCASQIHSKGFRPCQNYLDTYGILPKPIFPEEQSQSPIFQLIAQQMKAIKILTERSAQTTEKLIQLTQIVDRLANNQQTPEAVSPCLHSSESVTTSEDLLTAICGPHQDFDFFIQLVNEIPNPAYKERAFQVVAQIVDAEGNKVTLPNMVSFNIMLFTTESPTKSLKVNTSGDKIMRGTTEVEATSELVFRKVVIKEVTSHFRNGCIFMAICPKQNSRIKPLIINNVVVKARKLCPNAGAVKKLKTEEDNI</sequence>
<proteinExistence type="predicted"/>
<reference evidence="1" key="1">
    <citation type="submission" date="2021-09" db="EMBL/GenBank/DDBJ databases">
        <authorList>
            <consortium name="AG Swart"/>
            <person name="Singh M."/>
            <person name="Singh A."/>
            <person name="Seah K."/>
            <person name="Emmerich C."/>
        </authorList>
    </citation>
    <scope>NUCLEOTIDE SEQUENCE</scope>
    <source>
        <strain evidence="1">ATCC30299</strain>
    </source>
</reference>
<keyword evidence="2" id="KW-1185">Reference proteome</keyword>
<organism evidence="1 2">
    <name type="scientific">Blepharisma stoltei</name>
    <dbReference type="NCBI Taxonomy" id="1481888"/>
    <lineage>
        <taxon>Eukaryota</taxon>
        <taxon>Sar</taxon>
        <taxon>Alveolata</taxon>
        <taxon>Ciliophora</taxon>
        <taxon>Postciliodesmatophora</taxon>
        <taxon>Heterotrichea</taxon>
        <taxon>Heterotrichida</taxon>
        <taxon>Blepharismidae</taxon>
        <taxon>Blepharisma</taxon>
    </lineage>
</organism>
<comment type="caution">
    <text evidence="1">The sequence shown here is derived from an EMBL/GenBank/DDBJ whole genome shotgun (WGS) entry which is preliminary data.</text>
</comment>
<dbReference type="EMBL" id="CAJZBQ010000028">
    <property type="protein sequence ID" value="CAG9321658.1"/>
    <property type="molecule type" value="Genomic_DNA"/>
</dbReference>
<dbReference type="Proteomes" id="UP001162131">
    <property type="component" value="Unassembled WGS sequence"/>
</dbReference>
<evidence type="ECO:0000313" key="2">
    <source>
        <dbReference type="Proteomes" id="UP001162131"/>
    </source>
</evidence>
<gene>
    <name evidence="1" type="ORF">BSTOLATCC_MIC28933</name>
</gene>
<dbReference type="AlphaFoldDB" id="A0AAU9JCB7"/>
<evidence type="ECO:0000313" key="1">
    <source>
        <dbReference type="EMBL" id="CAG9321658.1"/>
    </source>
</evidence>
<protein>
    <submittedName>
        <fullName evidence="1">Uncharacterized protein</fullName>
    </submittedName>
</protein>
<accession>A0AAU9JCB7</accession>